<reference evidence="4" key="1">
    <citation type="journal article" date="2019" name="Int. J. Syst. Evol. Microbiol.">
        <title>The Global Catalogue of Microorganisms (GCM) 10K type strain sequencing project: providing services to taxonomists for standard genome sequencing and annotation.</title>
        <authorList>
            <consortium name="The Broad Institute Genomics Platform"/>
            <consortium name="The Broad Institute Genome Sequencing Center for Infectious Disease"/>
            <person name="Wu L."/>
            <person name="Ma J."/>
        </authorList>
    </citation>
    <scope>NUCLEOTIDE SEQUENCE [LARGE SCALE GENOMIC DNA]</scope>
    <source>
        <strain evidence="4">KCTC 42953</strain>
    </source>
</reference>
<dbReference type="Gene3D" id="3.20.20.140">
    <property type="entry name" value="Metal-dependent hydrolases"/>
    <property type="match status" value="2"/>
</dbReference>
<dbReference type="InterPro" id="IPR011659">
    <property type="entry name" value="WD40"/>
</dbReference>
<dbReference type="Gene3D" id="2.30.40.10">
    <property type="entry name" value="Urease, subunit C, domain 1"/>
    <property type="match status" value="2"/>
</dbReference>
<accession>A0ABV7JAV0</accession>
<evidence type="ECO:0000256" key="1">
    <source>
        <dbReference type="ARBA" id="ARBA00009820"/>
    </source>
</evidence>
<keyword evidence="4" id="KW-1185">Reference proteome</keyword>
<comment type="caution">
    <text evidence="3">The sequence shown here is derived from an EMBL/GenBank/DDBJ whole genome shotgun (WGS) entry which is preliminary data.</text>
</comment>
<dbReference type="EMBL" id="JBHRTS010000003">
    <property type="protein sequence ID" value="MFC3193990.1"/>
    <property type="molecule type" value="Genomic_DNA"/>
</dbReference>
<dbReference type="RefSeq" id="WP_077412136.1">
    <property type="nucleotide sequence ID" value="NZ_JBHRTS010000003.1"/>
</dbReference>
<dbReference type="InterPro" id="IPR032466">
    <property type="entry name" value="Metal_Hydrolase"/>
</dbReference>
<sequence>MKSQYLPIITLIFCSMTMTAKTEEDQKWDVNNPPGEKQMVSINTETGTWMNLDVSPDGRLIVFDMLGDIYTMPITGGEARNITNSMAWDMQPQFSPDGSRLAFTSDQGGGDNIWTMNIDGSQATQVTDESFRLLNSPAWSPDGNYIVARKHFTGMRSLGAGEIWMYHKSGGKGVQLNERPNEQKDLGEPVYTPDGKYVLFSRDSTPGQYFEYSKDANNQIYEIFAIELATGEIKPWVSGPGGAVRPTPSPDGDSLAFVRRIRNDSALFIQDRHSGAIKPIYVGLERDMQETWAIHGVYPTMAWTPDGEGIVFYAKGRIHHIDVASETVKNIPFKVNDQREIRKAVTVKNEVAPEQFEAKMLRWLQVSPQGDLAVFQAMGYLYTVALKNGEMADQPERLTSQNEHFELYPVFSADGKQIVYTTWHDEQLGSVRIANLRGKSKVLSSRPGHYINPAISTDGNTVVYQADSGGYLTSPLYSHDTGIFAVDVDSGTVHKLTDNGSQPFFTNDNQRVYYIGQSVSGEVITRQLQSMDLKGHDVQHHYQGEWITQFKVSPDEQWLAFVQNYQVYVTPFVRNGKHISTGSGASNLPLKNFSEHAGDYINWNQASNTLSWSMGPNLYQQKLSERFDFLGGEIKVAEASEGTQPAAKKTRVTLVVDSDIPQGTVALVGAKVITMETVDGEPLIIDNGVVMINNNRITAVGSADQIKPPANAEVIDLKDKTIIPGLVDVHWHGPYANGQITPQNNWNAYASLAFGVTTTHNPSADTAAVFSAAEMQKAGQIVAPRIYSTGTILYGATHYFTAKVNSLEDAIGHLERMKAAGAFSVKSYNQPRRDQRQQVLEAARQTGLMVVPEGGSLFMHNMTMIIDGHTGVEHSIPVAAVYDDVKQLWAGTETAYVPTLGVGYGGIWGERYWYDTTDVWKHPLLTQFVPANVLEPVSVRRTKAPLEDYNHFNNARVATELQNEGVDVLMGAHGQREGLASHWEMWMFAQGGMSPWNVIKASTIDGAKYIGMDHELGSIKAGKLADLVILDADPLADIQNSDQVSHVMLNGRLYEAGTMNQVFPEQVERPRFYFQQ</sequence>
<dbReference type="InterPro" id="IPR011059">
    <property type="entry name" value="Metal-dep_hydrolase_composite"/>
</dbReference>
<dbReference type="SUPFAM" id="SSF69304">
    <property type="entry name" value="Tricorn protease N-terminal domain"/>
    <property type="match status" value="1"/>
</dbReference>
<comment type="similarity">
    <text evidence="1">Belongs to the TolB family.</text>
</comment>
<dbReference type="InterPro" id="IPR011042">
    <property type="entry name" value="6-blade_b-propeller_TolB-like"/>
</dbReference>
<dbReference type="Gene3D" id="2.120.10.30">
    <property type="entry name" value="TolB, C-terminal domain"/>
    <property type="match status" value="2"/>
</dbReference>
<organism evidence="3 4">
    <name type="scientific">Marinicella sediminis</name>
    <dbReference type="NCBI Taxonomy" id="1792834"/>
    <lineage>
        <taxon>Bacteria</taxon>
        <taxon>Pseudomonadati</taxon>
        <taxon>Pseudomonadota</taxon>
        <taxon>Gammaproteobacteria</taxon>
        <taxon>Lysobacterales</taxon>
        <taxon>Marinicellaceae</taxon>
        <taxon>Marinicella</taxon>
    </lineage>
</organism>
<dbReference type="SUPFAM" id="SSF82171">
    <property type="entry name" value="DPP6 N-terminal domain-like"/>
    <property type="match status" value="1"/>
</dbReference>
<gene>
    <name evidence="3" type="ORF">ACFODZ_07035</name>
</gene>
<dbReference type="PANTHER" id="PTHR36842">
    <property type="entry name" value="PROTEIN TOLB HOMOLOG"/>
    <property type="match status" value="1"/>
</dbReference>
<dbReference type="SUPFAM" id="SSF51556">
    <property type="entry name" value="Metallo-dependent hydrolases"/>
    <property type="match status" value="1"/>
</dbReference>
<dbReference type="PANTHER" id="PTHR36842:SF1">
    <property type="entry name" value="PROTEIN TOLB"/>
    <property type="match status" value="1"/>
</dbReference>
<name>A0ABV7JAV0_9GAMM</name>
<feature type="domain" description="Amidohydrolase-related" evidence="2">
    <location>
        <begin position="965"/>
        <end position="1053"/>
    </location>
</feature>
<proteinExistence type="inferred from homology"/>
<evidence type="ECO:0000313" key="3">
    <source>
        <dbReference type="EMBL" id="MFC3193990.1"/>
    </source>
</evidence>
<evidence type="ECO:0000259" key="2">
    <source>
        <dbReference type="Pfam" id="PF01979"/>
    </source>
</evidence>
<dbReference type="Pfam" id="PF07676">
    <property type="entry name" value="PD40"/>
    <property type="match status" value="6"/>
</dbReference>
<protein>
    <submittedName>
        <fullName evidence="3">Amidohydrolase family protein</fullName>
    </submittedName>
</protein>
<dbReference type="InterPro" id="IPR006680">
    <property type="entry name" value="Amidohydro-rel"/>
</dbReference>
<dbReference type="Pfam" id="PF01979">
    <property type="entry name" value="Amidohydro_1"/>
    <property type="match status" value="1"/>
</dbReference>
<evidence type="ECO:0000313" key="4">
    <source>
        <dbReference type="Proteomes" id="UP001595533"/>
    </source>
</evidence>
<dbReference type="Proteomes" id="UP001595533">
    <property type="component" value="Unassembled WGS sequence"/>
</dbReference>
<dbReference type="SUPFAM" id="SSF51338">
    <property type="entry name" value="Composite domain of metallo-dependent hydrolases"/>
    <property type="match status" value="1"/>
</dbReference>